<dbReference type="PANTHER" id="PTHR11188:SF17">
    <property type="entry name" value="FI21816P1"/>
    <property type="match status" value="1"/>
</dbReference>
<name>A0A226DTK7_FOLCA</name>
<dbReference type="EMBL" id="LNIX01000012">
    <property type="protein sequence ID" value="OXA48400.1"/>
    <property type="molecule type" value="Genomic_DNA"/>
</dbReference>
<proteinExistence type="predicted"/>
<dbReference type="Gene3D" id="2.60.40.640">
    <property type="match status" value="2"/>
</dbReference>
<dbReference type="InterPro" id="IPR050357">
    <property type="entry name" value="Arrestin_domain-protein"/>
</dbReference>
<dbReference type="OrthoDB" id="1874781at2759"/>
<organism evidence="2 3">
    <name type="scientific">Folsomia candida</name>
    <name type="common">Springtail</name>
    <dbReference type="NCBI Taxonomy" id="158441"/>
    <lineage>
        <taxon>Eukaryota</taxon>
        <taxon>Metazoa</taxon>
        <taxon>Ecdysozoa</taxon>
        <taxon>Arthropoda</taxon>
        <taxon>Hexapoda</taxon>
        <taxon>Collembola</taxon>
        <taxon>Entomobryomorpha</taxon>
        <taxon>Isotomoidea</taxon>
        <taxon>Isotomidae</taxon>
        <taxon>Proisotominae</taxon>
        <taxon>Folsomia</taxon>
    </lineage>
</organism>
<dbReference type="InterPro" id="IPR011022">
    <property type="entry name" value="Arrestin_C-like"/>
</dbReference>
<dbReference type="SMART" id="SM01017">
    <property type="entry name" value="Arrestin_C"/>
    <property type="match status" value="1"/>
</dbReference>
<keyword evidence="3" id="KW-1185">Reference proteome</keyword>
<dbReference type="Proteomes" id="UP000198287">
    <property type="component" value="Unassembled WGS sequence"/>
</dbReference>
<comment type="caution">
    <text evidence="2">The sequence shown here is derived from an EMBL/GenBank/DDBJ whole genome shotgun (WGS) entry which is preliminary data.</text>
</comment>
<feature type="domain" description="Arrestin C-terminal-like" evidence="1">
    <location>
        <begin position="177"/>
        <end position="313"/>
    </location>
</feature>
<evidence type="ECO:0000259" key="1">
    <source>
        <dbReference type="SMART" id="SM01017"/>
    </source>
</evidence>
<dbReference type="Pfam" id="PF02752">
    <property type="entry name" value="Arrestin_C"/>
    <property type="match status" value="1"/>
</dbReference>
<dbReference type="PANTHER" id="PTHR11188">
    <property type="entry name" value="ARRESTIN DOMAIN CONTAINING PROTEIN"/>
    <property type="match status" value="1"/>
</dbReference>
<gene>
    <name evidence="2" type="ORF">Fcan01_17033</name>
</gene>
<dbReference type="InterPro" id="IPR014752">
    <property type="entry name" value="Arrestin-like_C"/>
</dbReference>
<sequence>MGTFKYMKSISFERPSLVFTAGESIKGNLIFDGAPTTSKIFDLHLILTGVVRQSNSYRPYVENKRHLSDYSYNILQTYSKCRVTKGTEDAVTIPAKTRTEVGFELDIPESLWSTFLGGLGYTVYRIIIIGRPNSAIFAKEGVLCHKEIVIIGLVNSIRDGFVDEFNETKVFTSKSGGNQTAKLSVHLDKMCATPGDMFSFRVKVENGLKLPLGAIKMVFQQNVTYDFSGMPSLFLQKDKEVNFLVQKEGPTIPPGPGRTVPWNWSFQIPHTVPSEMGAEGCPLIKVSYCILFIVAKFVNLKVTVPIHLGTPTSDESEWEELSLEYGKLLKRSLSSQSLAAWGDDKSESCWSLLELEGAGEGGSRQVT</sequence>
<evidence type="ECO:0000313" key="2">
    <source>
        <dbReference type="EMBL" id="OXA48400.1"/>
    </source>
</evidence>
<evidence type="ECO:0000313" key="3">
    <source>
        <dbReference type="Proteomes" id="UP000198287"/>
    </source>
</evidence>
<dbReference type="SUPFAM" id="SSF81296">
    <property type="entry name" value="E set domains"/>
    <property type="match status" value="1"/>
</dbReference>
<dbReference type="GO" id="GO:0015031">
    <property type="term" value="P:protein transport"/>
    <property type="evidence" value="ECO:0007669"/>
    <property type="project" value="TreeGrafter"/>
</dbReference>
<reference evidence="2 3" key="1">
    <citation type="submission" date="2015-12" db="EMBL/GenBank/DDBJ databases">
        <title>The genome of Folsomia candida.</title>
        <authorList>
            <person name="Faddeeva A."/>
            <person name="Derks M.F."/>
            <person name="Anvar Y."/>
            <person name="Smit S."/>
            <person name="Van Straalen N."/>
            <person name="Roelofs D."/>
        </authorList>
    </citation>
    <scope>NUCLEOTIDE SEQUENCE [LARGE SCALE GENOMIC DNA]</scope>
    <source>
        <strain evidence="2 3">VU population</strain>
        <tissue evidence="2">Whole body</tissue>
    </source>
</reference>
<dbReference type="InterPro" id="IPR014756">
    <property type="entry name" value="Ig_E-set"/>
</dbReference>
<accession>A0A226DTK7</accession>
<dbReference type="GO" id="GO:0005737">
    <property type="term" value="C:cytoplasm"/>
    <property type="evidence" value="ECO:0007669"/>
    <property type="project" value="TreeGrafter"/>
</dbReference>
<protein>
    <recommendedName>
        <fullName evidence="1">Arrestin C-terminal-like domain-containing protein</fullName>
    </recommendedName>
</protein>
<dbReference type="AlphaFoldDB" id="A0A226DTK7"/>